<gene>
    <name evidence="2" type="ORF">SAMN04487864_10340</name>
</gene>
<dbReference type="Proteomes" id="UP000198943">
    <property type="component" value="Unassembled WGS sequence"/>
</dbReference>
<feature type="compositionally biased region" description="Polar residues" evidence="1">
    <location>
        <begin position="190"/>
        <end position="205"/>
    </location>
</feature>
<evidence type="ECO:0000313" key="3">
    <source>
        <dbReference type="Proteomes" id="UP000198943"/>
    </source>
</evidence>
<feature type="compositionally biased region" description="Basic and acidic residues" evidence="1">
    <location>
        <begin position="243"/>
        <end position="264"/>
    </location>
</feature>
<accession>A0A1G6JBJ3</accession>
<name>A0A1G6JBJ3_9FIRM</name>
<proteinExistence type="predicted"/>
<feature type="region of interest" description="Disordered" evidence="1">
    <location>
        <begin position="243"/>
        <end position="273"/>
    </location>
</feature>
<reference evidence="3" key="1">
    <citation type="submission" date="2016-10" db="EMBL/GenBank/DDBJ databases">
        <authorList>
            <person name="Varghese N."/>
            <person name="Submissions S."/>
        </authorList>
    </citation>
    <scope>NUCLEOTIDE SEQUENCE [LARGE SCALE GENOMIC DNA]</scope>
    <source>
        <strain evidence="3">DSM 11005</strain>
    </source>
</reference>
<feature type="region of interest" description="Disordered" evidence="1">
    <location>
        <begin position="128"/>
        <end position="209"/>
    </location>
</feature>
<dbReference type="OrthoDB" id="9803393at2"/>
<evidence type="ECO:0008006" key="4">
    <source>
        <dbReference type="Google" id="ProtNLM"/>
    </source>
</evidence>
<dbReference type="AlphaFoldDB" id="A0A1G6JBJ3"/>
<sequence>MNEINTDPVLDMKTLFAIYTDPDGVSIIGAWNGVKMLAASDPEGCVRMTSGLPMDTAMLAGLFHCSECIVQKTLALFEKLRLLTVTDGLIRIAGGRNDSVTKRIATRKPDENEEVEAHKRELARLRQAERRARQKQEKEQQKENVAATPDEKWDEARDEKRDMCDNARDRHAVTRDRRDKVRDMRDTQRDNPAQSRMNTASSVSVTERDTRRDMRVTGNTVNSNINNNLNALKADKHVSIYETENEKDNKHLSTYETENEKTETTPKNSLNPSGNCVPWHPEENGQKIPLNLLPETIRNVINEYNKLPLPKYNGIIPSLLEKMKYLLHHYGERIVIKTIAGIANSTFLLGKKENSSWTASLSWLMDAKNFAKVYAGKYSNNTDGSCDKNWKLGDPFPIQLPGEGERRFTAEEQRVAIRKLSIPTTPAQIRAARLCGLPLDREAII</sequence>
<keyword evidence="3" id="KW-1185">Reference proteome</keyword>
<protein>
    <recommendedName>
        <fullName evidence="4">Phage replisome organizer, putative, N-terminal region</fullName>
    </recommendedName>
</protein>
<evidence type="ECO:0000256" key="1">
    <source>
        <dbReference type="SAM" id="MobiDB-lite"/>
    </source>
</evidence>
<feature type="compositionally biased region" description="Basic and acidic residues" evidence="1">
    <location>
        <begin position="128"/>
        <end position="142"/>
    </location>
</feature>
<dbReference type="EMBL" id="FMYW01000003">
    <property type="protein sequence ID" value="SDC16007.1"/>
    <property type="molecule type" value="Genomic_DNA"/>
</dbReference>
<evidence type="ECO:0000313" key="2">
    <source>
        <dbReference type="EMBL" id="SDC16007.1"/>
    </source>
</evidence>
<dbReference type="RefSeq" id="WP_093729494.1">
    <property type="nucleotide sequence ID" value="NZ_FMYW01000003.1"/>
</dbReference>
<feature type="compositionally biased region" description="Basic and acidic residues" evidence="1">
    <location>
        <begin position="149"/>
        <end position="189"/>
    </location>
</feature>
<organism evidence="2 3">
    <name type="scientific">Succiniclasticum ruminis</name>
    <dbReference type="NCBI Taxonomy" id="40841"/>
    <lineage>
        <taxon>Bacteria</taxon>
        <taxon>Bacillati</taxon>
        <taxon>Bacillota</taxon>
        <taxon>Negativicutes</taxon>
        <taxon>Acidaminococcales</taxon>
        <taxon>Acidaminococcaceae</taxon>
        <taxon>Succiniclasticum</taxon>
    </lineage>
</organism>